<reference evidence="1 2" key="1">
    <citation type="journal article" date="2016" name="Nat. Commun.">
        <title>Thousands of microbial genomes shed light on interconnected biogeochemical processes in an aquifer system.</title>
        <authorList>
            <person name="Anantharaman K."/>
            <person name="Brown C.T."/>
            <person name="Hug L.A."/>
            <person name="Sharon I."/>
            <person name="Castelle C.J."/>
            <person name="Probst A.J."/>
            <person name="Thomas B.C."/>
            <person name="Singh A."/>
            <person name="Wilkins M.J."/>
            <person name="Karaoz U."/>
            <person name="Brodie E.L."/>
            <person name="Williams K.H."/>
            <person name="Hubbard S.S."/>
            <person name="Banfield J.F."/>
        </authorList>
    </citation>
    <scope>NUCLEOTIDE SEQUENCE [LARGE SCALE GENOMIC DNA]</scope>
</reference>
<dbReference type="STRING" id="1802479.A2Y68_00695"/>
<gene>
    <name evidence="1" type="ORF">A2Y68_00695</name>
</gene>
<comment type="caution">
    <text evidence="1">The sequence shown here is derived from an EMBL/GenBank/DDBJ whole genome shotgun (WGS) entry which is preliminary data.</text>
</comment>
<accession>A0A1F7X4M2</accession>
<organism evidence="1 2">
    <name type="scientific">Candidatus Woesebacteria bacterium RBG_13_46_13</name>
    <dbReference type="NCBI Taxonomy" id="1802479"/>
    <lineage>
        <taxon>Bacteria</taxon>
        <taxon>Candidatus Woeseibacteriota</taxon>
    </lineage>
</organism>
<sequence length="416" mass="46611">MRDKERSRPGVPDIPGLHKGRIEAQREVWASRRRVGFPDRRADLFVIAKDDEYFLDLPYLAIPGRDDLPSLSSWVPRVQSITGAIFTTRWVDVAPDSSLDEVLPLGGRYLIEGKISPKIAKAAKISRLVPQEIFGGLPAAMRQQEEIAHDLGVNKGVEQRRIESVLVGIHGLTETLLEGDITEMTLQKMAKETEKILRHENLLKSKDAIWSKVVDYTLRAAKKDRLNRTNPTASRILARAAYLRVVDLELLLREARQKAVRTFEYLETVNVASRLAFEDALQALAEAEKRIEASGGYLVNGTHTHLMARESWEIEGIVRGVADNVLEPIQAAPYLGVAALARAVLTGVRYKSREGISQLREVLRYVGLEKELDKASVADYLILRYGTPAVRRLHHAQTLLGMALADPDYKETAVFK</sequence>
<evidence type="ECO:0000313" key="1">
    <source>
        <dbReference type="EMBL" id="OGM09931.1"/>
    </source>
</evidence>
<dbReference type="AlphaFoldDB" id="A0A1F7X4M2"/>
<name>A0A1F7X4M2_9BACT</name>
<dbReference type="Proteomes" id="UP000176778">
    <property type="component" value="Unassembled WGS sequence"/>
</dbReference>
<dbReference type="EMBL" id="MGFR01000002">
    <property type="protein sequence ID" value="OGM09931.1"/>
    <property type="molecule type" value="Genomic_DNA"/>
</dbReference>
<evidence type="ECO:0000313" key="2">
    <source>
        <dbReference type="Proteomes" id="UP000176778"/>
    </source>
</evidence>
<proteinExistence type="predicted"/>
<protein>
    <submittedName>
        <fullName evidence="1">Uncharacterized protein</fullName>
    </submittedName>
</protein>